<organism evidence="9 10">
    <name type="scientific">Thiospirochaeta perfilievii</name>
    <dbReference type="NCBI Taxonomy" id="252967"/>
    <lineage>
        <taxon>Bacteria</taxon>
        <taxon>Pseudomonadati</taxon>
        <taxon>Spirochaetota</taxon>
        <taxon>Spirochaetia</taxon>
        <taxon>Spirochaetales</taxon>
        <taxon>Spirochaetaceae</taxon>
        <taxon>Thiospirochaeta</taxon>
    </lineage>
</organism>
<keyword evidence="10" id="KW-1185">Reference proteome</keyword>
<keyword evidence="5" id="KW-0472">Membrane</keyword>
<evidence type="ECO:0000256" key="3">
    <source>
        <dbReference type="ARBA" id="ARBA00022475"/>
    </source>
</evidence>
<dbReference type="AlphaFoldDB" id="A0A5C1QA81"/>
<dbReference type="InterPro" id="IPR006059">
    <property type="entry name" value="SBP"/>
</dbReference>
<evidence type="ECO:0000256" key="5">
    <source>
        <dbReference type="ARBA" id="ARBA00023136"/>
    </source>
</evidence>
<dbReference type="EMBL" id="CP035807">
    <property type="protein sequence ID" value="QEN04391.1"/>
    <property type="molecule type" value="Genomic_DNA"/>
</dbReference>
<comment type="subcellular location">
    <subcellularLocation>
        <location evidence="1">Periplasm</location>
    </subcellularLocation>
</comment>
<evidence type="ECO:0000313" key="9">
    <source>
        <dbReference type="EMBL" id="QEN04391.1"/>
    </source>
</evidence>
<keyword evidence="6" id="KW-0564">Palmitate</keyword>
<dbReference type="InterPro" id="IPR050490">
    <property type="entry name" value="Bact_solute-bd_prot1"/>
</dbReference>
<keyword evidence="7" id="KW-0449">Lipoprotein</keyword>
<dbReference type="Gene3D" id="3.40.190.10">
    <property type="entry name" value="Periplasmic binding protein-like II"/>
    <property type="match status" value="1"/>
</dbReference>
<evidence type="ECO:0000256" key="8">
    <source>
        <dbReference type="SAM" id="SignalP"/>
    </source>
</evidence>
<evidence type="ECO:0000256" key="1">
    <source>
        <dbReference type="ARBA" id="ARBA00004418"/>
    </source>
</evidence>
<dbReference type="PANTHER" id="PTHR43649">
    <property type="entry name" value="ARABINOSE-BINDING PROTEIN-RELATED"/>
    <property type="match status" value="1"/>
</dbReference>
<dbReference type="SUPFAM" id="SSF53850">
    <property type="entry name" value="Periplasmic binding protein-like II"/>
    <property type="match status" value="1"/>
</dbReference>
<name>A0A5C1QA81_9SPIO</name>
<dbReference type="GO" id="GO:0042597">
    <property type="term" value="C:periplasmic space"/>
    <property type="evidence" value="ECO:0007669"/>
    <property type="project" value="UniProtKB-SubCell"/>
</dbReference>
<protein>
    <submittedName>
        <fullName evidence="9">Carbohydrate ABC transporter substrate-binding protein</fullName>
    </submittedName>
</protein>
<evidence type="ECO:0000256" key="4">
    <source>
        <dbReference type="ARBA" id="ARBA00022729"/>
    </source>
</evidence>
<evidence type="ECO:0000256" key="6">
    <source>
        <dbReference type="ARBA" id="ARBA00023139"/>
    </source>
</evidence>
<proteinExistence type="inferred from homology"/>
<evidence type="ECO:0000256" key="7">
    <source>
        <dbReference type="ARBA" id="ARBA00023288"/>
    </source>
</evidence>
<dbReference type="KEGG" id="sper:EW093_06660"/>
<comment type="similarity">
    <text evidence="2">Belongs to the bacterial solute-binding protein 1 family.</text>
</comment>
<dbReference type="Pfam" id="PF13416">
    <property type="entry name" value="SBP_bac_8"/>
    <property type="match status" value="1"/>
</dbReference>
<evidence type="ECO:0000313" key="10">
    <source>
        <dbReference type="Proteomes" id="UP000323824"/>
    </source>
</evidence>
<evidence type="ECO:0000256" key="2">
    <source>
        <dbReference type="ARBA" id="ARBA00008520"/>
    </source>
</evidence>
<sequence length="444" mass="49752">MKKILMLASLVLLSAGFLLANSNTEKSTTSQDNWDTMAPADFKGKIVLWSFTDEVQGMIPYFNEVYPNIEVESVVIPNADEVYLNKINTTLRSGAGGPDVFTGESAYYKQFIDAGFWEPISDAPYNADELLGDLVPYVPGSTKDANGKVTALSWQATPGALFYRRSIAKEVLGTDDPATVSKYTSDLSKFYELGSMINDKYNGEKFLLAGYSDMSQFIYNLRDEPYVVNNKLNIPQGFYDYMKLSKEMRDNNIESGTTTWQPPWFSSMADASVMCYILPTWGLHYVLKPNAEPEADKGEKEFSGDWGLAVPPASYSWGGTWIGVNSMSNQKMLAYQFVKFIGSNADFLEKWAKKTGDFVSNTKVIEKVKPTFSEPFLGGQNHYEYFAKEAKKIDVSMRGPWDFQIENAWGDQVELYVTGSKTFDEAVADFKKAVSEILPDLDVE</sequence>
<reference evidence="9 10" key="1">
    <citation type="submission" date="2019-02" db="EMBL/GenBank/DDBJ databases">
        <authorList>
            <person name="Fomenkov A."/>
            <person name="Dubinina G."/>
            <person name="Grabovich M."/>
            <person name="Vincze T."/>
            <person name="Roberts R.J."/>
        </authorList>
    </citation>
    <scope>NUCLEOTIDE SEQUENCE [LARGE SCALE GENOMIC DNA]</scope>
    <source>
        <strain evidence="9 10">P</strain>
    </source>
</reference>
<reference evidence="9 10" key="2">
    <citation type="submission" date="2019-09" db="EMBL/GenBank/DDBJ databases">
        <title>Complete Genome Sequence and Methylome Analysis of free living Spirochaetas.</title>
        <authorList>
            <person name="Leshcheva N."/>
            <person name="Mikheeva N."/>
        </authorList>
    </citation>
    <scope>NUCLEOTIDE SEQUENCE [LARGE SCALE GENOMIC DNA]</scope>
    <source>
        <strain evidence="9 10">P</strain>
    </source>
</reference>
<dbReference type="OrthoDB" id="55273at2"/>
<gene>
    <name evidence="9" type="ORF">EW093_06660</name>
</gene>
<dbReference type="Proteomes" id="UP000323824">
    <property type="component" value="Chromosome"/>
</dbReference>
<accession>A0A5C1QA81</accession>
<feature type="chain" id="PRO_5023032228" evidence="8">
    <location>
        <begin position="21"/>
        <end position="444"/>
    </location>
</feature>
<dbReference type="RefSeq" id="WP_149567638.1">
    <property type="nucleotide sequence ID" value="NZ_CP035807.1"/>
</dbReference>
<keyword evidence="3" id="KW-1003">Cell membrane</keyword>
<keyword evidence="4 8" id="KW-0732">Signal</keyword>
<dbReference type="PANTHER" id="PTHR43649:SF33">
    <property type="entry name" value="POLYGALACTURONAN_RHAMNOGALACTURONAN-BINDING PROTEIN YTCQ"/>
    <property type="match status" value="1"/>
</dbReference>
<feature type="signal peptide" evidence="8">
    <location>
        <begin position="1"/>
        <end position="20"/>
    </location>
</feature>